<sequence length="69" mass="7468">MGVKSLLSLLQDSSEACSYVSIEKLANDHRRSFGCSPVLVVDGSNFIPSLYTSGKYTLECIYGVAMDTV</sequence>
<organism evidence="1 2">
    <name type="scientific">Larinioides sclopetarius</name>
    <dbReference type="NCBI Taxonomy" id="280406"/>
    <lineage>
        <taxon>Eukaryota</taxon>
        <taxon>Metazoa</taxon>
        <taxon>Ecdysozoa</taxon>
        <taxon>Arthropoda</taxon>
        <taxon>Chelicerata</taxon>
        <taxon>Arachnida</taxon>
        <taxon>Araneae</taxon>
        <taxon>Araneomorphae</taxon>
        <taxon>Entelegynae</taxon>
        <taxon>Araneoidea</taxon>
        <taxon>Araneidae</taxon>
        <taxon>Larinioides</taxon>
    </lineage>
</organism>
<evidence type="ECO:0000313" key="2">
    <source>
        <dbReference type="Proteomes" id="UP001497382"/>
    </source>
</evidence>
<dbReference type="EMBL" id="CAXIEN010000307">
    <property type="protein sequence ID" value="CAL1292475.1"/>
    <property type="molecule type" value="Genomic_DNA"/>
</dbReference>
<dbReference type="AlphaFoldDB" id="A0AAV2B9A8"/>
<gene>
    <name evidence="1" type="ORF">LARSCL_LOCUS17680</name>
</gene>
<reference evidence="1 2" key="1">
    <citation type="submission" date="2024-04" db="EMBL/GenBank/DDBJ databases">
        <authorList>
            <person name="Rising A."/>
            <person name="Reimegard J."/>
            <person name="Sonavane S."/>
            <person name="Akerstrom W."/>
            <person name="Nylinder S."/>
            <person name="Hedman E."/>
            <person name="Kallberg Y."/>
        </authorList>
    </citation>
    <scope>NUCLEOTIDE SEQUENCE [LARGE SCALE GENOMIC DNA]</scope>
</reference>
<accession>A0AAV2B9A8</accession>
<protein>
    <submittedName>
        <fullName evidence="1">Uncharacterized protein</fullName>
    </submittedName>
</protein>
<keyword evidence="2" id="KW-1185">Reference proteome</keyword>
<dbReference type="Proteomes" id="UP001497382">
    <property type="component" value="Unassembled WGS sequence"/>
</dbReference>
<evidence type="ECO:0000313" key="1">
    <source>
        <dbReference type="EMBL" id="CAL1292475.1"/>
    </source>
</evidence>
<comment type="caution">
    <text evidence="1">The sequence shown here is derived from an EMBL/GenBank/DDBJ whole genome shotgun (WGS) entry which is preliminary data.</text>
</comment>
<proteinExistence type="predicted"/>
<name>A0AAV2B9A8_9ARAC</name>